<protein>
    <submittedName>
        <fullName evidence="2">Helix-turn-helix domain-containing protein</fullName>
    </submittedName>
</protein>
<dbReference type="SUPFAM" id="SSF47413">
    <property type="entry name" value="lambda repressor-like DNA-binding domains"/>
    <property type="match status" value="1"/>
</dbReference>
<dbReference type="Gene3D" id="1.10.260.40">
    <property type="entry name" value="lambda repressor-like DNA-binding domains"/>
    <property type="match status" value="1"/>
</dbReference>
<evidence type="ECO:0000259" key="1">
    <source>
        <dbReference type="SMART" id="SM00530"/>
    </source>
</evidence>
<comment type="caution">
    <text evidence="2">The sequence shown here is derived from an EMBL/GenBank/DDBJ whole genome shotgun (WGS) entry which is preliminary data.</text>
</comment>
<sequence length="430" mass="45886">MREALARLDLGAVVSLLRAAAGLTQADMAELVPGWTKTKVTRIETGERATLFDIRELFAWADAVAMPREALLPLILGRADAALDVGNSRALEDGSMDRRTFNTAAVGVAAGLMLPAEPTAASQVPARVDSAHIRYLKSCLDGLWTMDWSAGGVSLLRQATALLTRAKAMLEESDYTQLVGRQLQALTGGLGVCGGFIAFDAGEQPLARRLLGESVLLASGTGDAVLNAHAYLTMALQSTALARVSGQKGLAREALRFLDLADEHARHEPSPRLHALIATRRAVAAALLGDELASRHAITRARRELDRGLHEADPHWLGFVTGAEITGHEACAQIDLGRPAAGIVLYQQVLDDRELPARNRAFYAARLSTSLLAEGDVPGAVAQARTVLPVLEGPVKSVRTLNELRRVRDASADDDFSGRFDTIAASMATE</sequence>
<organism evidence="2 3">
    <name type="scientific">Actinomadura alba</name>
    <dbReference type="NCBI Taxonomy" id="406431"/>
    <lineage>
        <taxon>Bacteria</taxon>
        <taxon>Bacillati</taxon>
        <taxon>Actinomycetota</taxon>
        <taxon>Actinomycetes</taxon>
        <taxon>Streptosporangiales</taxon>
        <taxon>Thermomonosporaceae</taxon>
        <taxon>Actinomadura</taxon>
    </lineage>
</organism>
<dbReference type="EMBL" id="JABVEC010000009">
    <property type="protein sequence ID" value="MBC6466574.1"/>
    <property type="molecule type" value="Genomic_DNA"/>
</dbReference>
<dbReference type="InterPro" id="IPR001387">
    <property type="entry name" value="Cro/C1-type_HTH"/>
</dbReference>
<dbReference type="SMART" id="SM00530">
    <property type="entry name" value="HTH_XRE"/>
    <property type="match status" value="1"/>
</dbReference>
<dbReference type="CDD" id="cd00093">
    <property type="entry name" value="HTH_XRE"/>
    <property type="match status" value="1"/>
</dbReference>
<accession>A0ABR7LPR9</accession>
<reference evidence="2 3" key="1">
    <citation type="submission" date="2020-06" db="EMBL/GenBank/DDBJ databases">
        <title>Actinomadura xiongansis sp. nov., isolated from soil of Baiyangdian.</title>
        <authorList>
            <person name="Zhang X."/>
        </authorList>
    </citation>
    <scope>NUCLEOTIDE SEQUENCE [LARGE SCALE GENOMIC DNA]</scope>
    <source>
        <strain evidence="2 3">HBUM206468</strain>
    </source>
</reference>
<dbReference type="Pfam" id="PF13560">
    <property type="entry name" value="HTH_31"/>
    <property type="match status" value="1"/>
</dbReference>
<feature type="domain" description="HTH cro/C1-type" evidence="1">
    <location>
        <begin position="13"/>
        <end position="71"/>
    </location>
</feature>
<evidence type="ECO:0000313" key="3">
    <source>
        <dbReference type="Proteomes" id="UP000805614"/>
    </source>
</evidence>
<keyword evidence="3" id="KW-1185">Reference proteome</keyword>
<gene>
    <name evidence="2" type="ORF">HKK74_13825</name>
</gene>
<evidence type="ECO:0000313" key="2">
    <source>
        <dbReference type="EMBL" id="MBC6466574.1"/>
    </source>
</evidence>
<name>A0ABR7LPR9_9ACTN</name>
<dbReference type="RefSeq" id="WP_187243597.1">
    <property type="nucleotide sequence ID" value="NZ_BAAAOK010000013.1"/>
</dbReference>
<dbReference type="InterPro" id="IPR010982">
    <property type="entry name" value="Lambda_DNA-bd_dom_sf"/>
</dbReference>
<dbReference type="Proteomes" id="UP000805614">
    <property type="component" value="Unassembled WGS sequence"/>
</dbReference>
<proteinExistence type="predicted"/>